<name>A0A1H8C0G5_9BACL</name>
<dbReference type="RefSeq" id="WP_170839724.1">
    <property type="nucleotide sequence ID" value="NZ_FOCQ01000003.1"/>
</dbReference>
<accession>A0A1H8C0G5</accession>
<dbReference type="EMBL" id="FOCQ01000003">
    <property type="protein sequence ID" value="SEM88615.1"/>
    <property type="molecule type" value="Genomic_DNA"/>
</dbReference>
<feature type="domain" description="VOC" evidence="2">
    <location>
        <begin position="1"/>
        <end position="114"/>
    </location>
</feature>
<organism evidence="3 4">
    <name type="scientific">Lihuaxuella thermophila</name>
    <dbReference type="NCBI Taxonomy" id="1173111"/>
    <lineage>
        <taxon>Bacteria</taxon>
        <taxon>Bacillati</taxon>
        <taxon>Bacillota</taxon>
        <taxon>Bacilli</taxon>
        <taxon>Bacillales</taxon>
        <taxon>Thermoactinomycetaceae</taxon>
        <taxon>Lihuaxuella</taxon>
    </lineage>
</organism>
<dbReference type="CDD" id="cd06587">
    <property type="entry name" value="VOC"/>
    <property type="match status" value="1"/>
</dbReference>
<dbReference type="AlphaFoldDB" id="A0A1H8C0G5"/>
<dbReference type="Gene3D" id="3.10.180.10">
    <property type="entry name" value="2,3-Dihydroxybiphenyl 1,2-Dioxygenase, domain 1"/>
    <property type="match status" value="1"/>
</dbReference>
<dbReference type="InterPro" id="IPR029068">
    <property type="entry name" value="Glyas_Bleomycin-R_OHBP_Dase"/>
</dbReference>
<dbReference type="GO" id="GO:0046491">
    <property type="term" value="P:L-methylmalonyl-CoA metabolic process"/>
    <property type="evidence" value="ECO:0007669"/>
    <property type="project" value="TreeGrafter"/>
</dbReference>
<evidence type="ECO:0000256" key="1">
    <source>
        <dbReference type="ARBA" id="ARBA00022723"/>
    </source>
</evidence>
<protein>
    <submittedName>
        <fullName evidence="3">Lactoylglutathione lyase</fullName>
    </submittedName>
</protein>
<evidence type="ECO:0000259" key="2">
    <source>
        <dbReference type="PROSITE" id="PS51819"/>
    </source>
</evidence>
<dbReference type="InterPro" id="IPR051785">
    <property type="entry name" value="MMCE/EMCE_epimerase"/>
</dbReference>
<dbReference type="GO" id="GO:0016829">
    <property type="term" value="F:lyase activity"/>
    <property type="evidence" value="ECO:0007669"/>
    <property type="project" value="UniProtKB-KW"/>
</dbReference>
<dbReference type="STRING" id="1173111.SAMN05444955_1034"/>
<dbReference type="Proteomes" id="UP000199695">
    <property type="component" value="Unassembled WGS sequence"/>
</dbReference>
<keyword evidence="3" id="KW-0456">Lyase</keyword>
<dbReference type="PANTHER" id="PTHR43048">
    <property type="entry name" value="METHYLMALONYL-COA EPIMERASE"/>
    <property type="match status" value="1"/>
</dbReference>
<dbReference type="InterPro" id="IPR037523">
    <property type="entry name" value="VOC_core"/>
</dbReference>
<gene>
    <name evidence="3" type="ORF">SAMN05444955_1034</name>
</gene>
<evidence type="ECO:0000313" key="4">
    <source>
        <dbReference type="Proteomes" id="UP000199695"/>
    </source>
</evidence>
<keyword evidence="4" id="KW-1185">Reference proteome</keyword>
<dbReference type="GO" id="GO:0046872">
    <property type="term" value="F:metal ion binding"/>
    <property type="evidence" value="ECO:0007669"/>
    <property type="project" value="UniProtKB-KW"/>
</dbReference>
<dbReference type="SUPFAM" id="SSF54593">
    <property type="entry name" value="Glyoxalase/Bleomycin resistance protein/Dihydroxybiphenyl dioxygenase"/>
    <property type="match status" value="1"/>
</dbReference>
<reference evidence="3 4" key="1">
    <citation type="submission" date="2016-10" db="EMBL/GenBank/DDBJ databases">
        <authorList>
            <person name="de Groot N.N."/>
        </authorList>
    </citation>
    <scope>NUCLEOTIDE SEQUENCE [LARGE SCALE GENOMIC DNA]</scope>
    <source>
        <strain evidence="3 4">DSM 46701</strain>
    </source>
</reference>
<proteinExistence type="predicted"/>
<dbReference type="Pfam" id="PF00903">
    <property type="entry name" value="Glyoxalase"/>
    <property type="match status" value="1"/>
</dbReference>
<evidence type="ECO:0000313" key="3">
    <source>
        <dbReference type="EMBL" id="SEM88615.1"/>
    </source>
</evidence>
<sequence length="116" mass="13497">MYHVGMEVRDLERSIRFYQQWFGFVLERLEVLGNEQIAFLTLGEQRIELVKNPSISFASSSFHLAFEVKRIEQILLQMKEQEVPITEPLTVLENGWKNAFVSGPDGEWIELIDIPS</sequence>
<keyword evidence="1" id="KW-0479">Metal-binding</keyword>
<dbReference type="PROSITE" id="PS51819">
    <property type="entry name" value="VOC"/>
    <property type="match status" value="1"/>
</dbReference>
<dbReference type="GO" id="GO:0004493">
    <property type="term" value="F:methylmalonyl-CoA epimerase activity"/>
    <property type="evidence" value="ECO:0007669"/>
    <property type="project" value="TreeGrafter"/>
</dbReference>
<dbReference type="InterPro" id="IPR004360">
    <property type="entry name" value="Glyas_Fos-R_dOase_dom"/>
</dbReference>
<dbReference type="PANTHER" id="PTHR43048:SF3">
    <property type="entry name" value="METHYLMALONYL-COA EPIMERASE, MITOCHONDRIAL"/>
    <property type="match status" value="1"/>
</dbReference>